<reference evidence="1 2" key="2">
    <citation type="submission" date="2017-02" db="EMBL/GenBank/DDBJ databases">
        <title>A genome survey and senescence transcriptome analysis in Lentinula edodes.</title>
        <authorList>
            <person name="Sakamoto Y."/>
            <person name="Nakade K."/>
            <person name="Sato S."/>
            <person name="Yoshida Y."/>
            <person name="Miyazaki K."/>
            <person name="Natsume S."/>
            <person name="Konno N."/>
        </authorList>
    </citation>
    <scope>NUCLEOTIDE SEQUENCE [LARGE SCALE GENOMIC DNA]</scope>
    <source>
        <strain evidence="1 2">NBRC 111202</strain>
    </source>
</reference>
<keyword evidence="2" id="KW-1185">Reference proteome</keyword>
<protein>
    <submittedName>
        <fullName evidence="1">Uncharacterized protein</fullName>
    </submittedName>
</protein>
<gene>
    <name evidence="1" type="ORF">LENED_001353</name>
</gene>
<sequence>MVITLRPVRLFSVEYNSSVEHIVAAKYSFGLANLSARSPPYHLLPHSCKKVRDFLSRNKPCICQSKYLQFGGYCCLSLSATTTPPSGRLCP</sequence>
<dbReference type="Proteomes" id="UP000188533">
    <property type="component" value="Unassembled WGS sequence"/>
</dbReference>
<dbReference type="AlphaFoldDB" id="A0A1Q3DYP4"/>
<organism evidence="1 2">
    <name type="scientific">Lentinula edodes</name>
    <name type="common">Shiitake mushroom</name>
    <name type="synonym">Lentinus edodes</name>
    <dbReference type="NCBI Taxonomy" id="5353"/>
    <lineage>
        <taxon>Eukaryota</taxon>
        <taxon>Fungi</taxon>
        <taxon>Dikarya</taxon>
        <taxon>Basidiomycota</taxon>
        <taxon>Agaricomycotina</taxon>
        <taxon>Agaricomycetes</taxon>
        <taxon>Agaricomycetidae</taxon>
        <taxon>Agaricales</taxon>
        <taxon>Marasmiineae</taxon>
        <taxon>Omphalotaceae</taxon>
        <taxon>Lentinula</taxon>
    </lineage>
</organism>
<name>A0A1Q3DYP4_LENED</name>
<evidence type="ECO:0000313" key="2">
    <source>
        <dbReference type="Proteomes" id="UP000188533"/>
    </source>
</evidence>
<reference evidence="1 2" key="1">
    <citation type="submission" date="2016-08" db="EMBL/GenBank/DDBJ databases">
        <authorList>
            <consortium name="Lentinula edodes genome sequencing consortium"/>
            <person name="Sakamoto Y."/>
            <person name="Nakade K."/>
            <person name="Sato S."/>
            <person name="Yoshida Y."/>
            <person name="Miyazaki K."/>
            <person name="Natsume S."/>
            <person name="Konno N."/>
        </authorList>
    </citation>
    <scope>NUCLEOTIDE SEQUENCE [LARGE SCALE GENOMIC DNA]</scope>
    <source>
        <strain evidence="1 2">NBRC 111202</strain>
    </source>
</reference>
<proteinExistence type="predicted"/>
<dbReference type="EMBL" id="BDGU01000021">
    <property type="protein sequence ID" value="GAV99868.1"/>
    <property type="molecule type" value="Genomic_DNA"/>
</dbReference>
<evidence type="ECO:0000313" key="1">
    <source>
        <dbReference type="EMBL" id="GAV99868.1"/>
    </source>
</evidence>
<accession>A0A1Q3DYP4</accession>
<comment type="caution">
    <text evidence="1">The sequence shown here is derived from an EMBL/GenBank/DDBJ whole genome shotgun (WGS) entry which is preliminary data.</text>
</comment>